<name>A0A812WC90_SYMPI</name>
<sequence length="86" mass="9029">MALLPLLCGISAPVLGPQRCSLQHLGHGHDGRARPDDLLRHYHSCNHPGERCGASGRGGRDKPVCTPDPDGAVQVGRCVGSHLPPP</sequence>
<accession>A0A812WC90</accession>
<evidence type="ECO:0000313" key="2">
    <source>
        <dbReference type="Proteomes" id="UP000649617"/>
    </source>
</evidence>
<organism evidence="1 2">
    <name type="scientific">Symbiodinium pilosum</name>
    <name type="common">Dinoflagellate</name>
    <dbReference type="NCBI Taxonomy" id="2952"/>
    <lineage>
        <taxon>Eukaryota</taxon>
        <taxon>Sar</taxon>
        <taxon>Alveolata</taxon>
        <taxon>Dinophyceae</taxon>
        <taxon>Suessiales</taxon>
        <taxon>Symbiodiniaceae</taxon>
        <taxon>Symbiodinium</taxon>
    </lineage>
</organism>
<keyword evidence="2" id="KW-1185">Reference proteome</keyword>
<gene>
    <name evidence="1" type="ORF">SPIL2461_LOCUS18038</name>
</gene>
<evidence type="ECO:0000313" key="1">
    <source>
        <dbReference type="EMBL" id="CAE7662685.1"/>
    </source>
</evidence>
<reference evidence="1" key="1">
    <citation type="submission" date="2021-02" db="EMBL/GenBank/DDBJ databases">
        <authorList>
            <person name="Dougan E. K."/>
            <person name="Rhodes N."/>
            <person name="Thang M."/>
            <person name="Chan C."/>
        </authorList>
    </citation>
    <scope>NUCLEOTIDE SEQUENCE</scope>
</reference>
<proteinExistence type="predicted"/>
<protein>
    <submittedName>
        <fullName evidence="1">Uncharacterized protein</fullName>
    </submittedName>
</protein>
<dbReference type="Proteomes" id="UP000649617">
    <property type="component" value="Unassembled WGS sequence"/>
</dbReference>
<dbReference type="AlphaFoldDB" id="A0A812WC90"/>
<dbReference type="EMBL" id="CAJNIZ010043545">
    <property type="protein sequence ID" value="CAE7662685.1"/>
    <property type="molecule type" value="Genomic_DNA"/>
</dbReference>
<comment type="caution">
    <text evidence="1">The sequence shown here is derived from an EMBL/GenBank/DDBJ whole genome shotgun (WGS) entry which is preliminary data.</text>
</comment>